<keyword evidence="4" id="KW-1185">Reference proteome</keyword>
<evidence type="ECO:0000256" key="2">
    <source>
        <dbReference type="SAM" id="MobiDB-lite"/>
    </source>
</evidence>
<protein>
    <submittedName>
        <fullName evidence="3">Uncharacterized protein</fullName>
    </submittedName>
</protein>
<feature type="compositionally biased region" description="Polar residues" evidence="2">
    <location>
        <begin position="147"/>
        <end position="175"/>
    </location>
</feature>
<dbReference type="Proteomes" id="UP000183567">
    <property type="component" value="Unassembled WGS sequence"/>
</dbReference>
<feature type="compositionally biased region" description="Basic and acidic residues" evidence="2">
    <location>
        <begin position="283"/>
        <end position="296"/>
    </location>
</feature>
<evidence type="ECO:0000313" key="4">
    <source>
        <dbReference type="Proteomes" id="UP000183567"/>
    </source>
</evidence>
<comment type="caution">
    <text evidence="3">The sequence shown here is derived from an EMBL/GenBank/DDBJ whole genome shotgun (WGS) entry which is preliminary data.</text>
</comment>
<organism evidence="3 4">
    <name type="scientific">Rhizopogon vesiculosus</name>
    <dbReference type="NCBI Taxonomy" id="180088"/>
    <lineage>
        <taxon>Eukaryota</taxon>
        <taxon>Fungi</taxon>
        <taxon>Dikarya</taxon>
        <taxon>Basidiomycota</taxon>
        <taxon>Agaricomycotina</taxon>
        <taxon>Agaricomycetes</taxon>
        <taxon>Agaricomycetidae</taxon>
        <taxon>Boletales</taxon>
        <taxon>Suillineae</taxon>
        <taxon>Rhizopogonaceae</taxon>
        <taxon>Rhizopogon</taxon>
    </lineage>
</organism>
<feature type="compositionally biased region" description="Low complexity" evidence="2">
    <location>
        <begin position="254"/>
        <end position="265"/>
    </location>
</feature>
<accession>A0A1J8QWX0</accession>
<feature type="coiled-coil region" evidence="1">
    <location>
        <begin position="860"/>
        <end position="901"/>
    </location>
</feature>
<feature type="region of interest" description="Disordered" evidence="2">
    <location>
        <begin position="602"/>
        <end position="627"/>
    </location>
</feature>
<sequence>MADIETIPHTPDIEDTADFVDLGDGTSTETHGEHEAAGVVDPEPVPQDDTPAYDAVHDDAINTIITQEDTQPADTPGDAAPVTKPEVTKKLNPTAAVTASKDKLVISAKAKGAPTKSGPPTPTVKKVLNSGAFGSGVTKPAPGNKSPAATPTLSKTTTSAPSTLRKSISTSTNQPAKPASTMASSRSPPPPPARRQSMLPPRAPSATGTPPTPKPRGTLLSSLASSMSSKPASTEANSGAARPRASISEAVRRTPSSSSTKGSPSNAPPPRPIRQPSSISSIREVRDDGKPLEEMQQKLKEALNELSEKAAAVATLEARLAEVSASLESTNADARAKQASIVQMQLGKDAAEAELKTFKATLQQVRNEHSQDRALLESVKQELHAAKLASLAQTDAVHDLQSQLESLTAEMEAARDNLETLRTSSEQSSSAAAEAAQTEREALLRARTDLETITAEAEALTASHASTLQGLHATLSEAQARAADTDALEAQVQQLKAEREDNANKLSELEVEILELKESQEQAEDEHAQVLDRLQTLEEELADAAAATQNALDASKVREVQHAQLTDEMEEAHNGELQAAKNELSKIVADLEGLRDDLAAAHAAHEQTRLEAQSAAEEHERQLDETEGEFLSKHLELSEEIKRINAELEASCYLTSPIIFSHEFCRVKKRTTMHGLTLSGPSTNSSCKRHLRMRRHNEAGDAHGQDLVALRAESQATIEQLRAAHQSTVDGLKADYEDVLASQAGELEKRLSNQSLELRATQDDLAKAKAALDSSRTETESLKAQLEDARTAFAAASASPDQASEIDRLTRELANFRDENAMLNDVLAVTKESLSEMSSNHTKELEDTARGRVEDVIKLRAAHEEEISALALQKSELSLQLSDMEGEVATLRAQVAAATEAAAAAPKSNGAVPPSSTMVTREELQKVHEAHNMKMHDMVTDHERTVRGLRGEIDGLQSKLDELHQDISRKSMEIQYLEQEQDESQDSIIRLKADLEQLKGTSDV</sequence>
<dbReference type="STRING" id="180088.A0A1J8QWX0"/>
<dbReference type="OrthoDB" id="2289094at2759"/>
<gene>
    <name evidence="3" type="ORF">AZE42_00081</name>
</gene>
<evidence type="ECO:0000313" key="3">
    <source>
        <dbReference type="EMBL" id="OJA16140.1"/>
    </source>
</evidence>
<dbReference type="AlphaFoldDB" id="A0A1J8QWX0"/>
<feature type="compositionally biased region" description="Basic and acidic residues" evidence="2">
    <location>
        <begin position="616"/>
        <end position="627"/>
    </location>
</feature>
<feature type="coiled-coil region" evidence="1">
    <location>
        <begin position="939"/>
        <end position="980"/>
    </location>
</feature>
<feature type="region of interest" description="Disordered" evidence="2">
    <location>
        <begin position="1"/>
        <end position="53"/>
    </location>
</feature>
<feature type="region of interest" description="Disordered" evidence="2">
    <location>
        <begin position="67"/>
        <end position="296"/>
    </location>
</feature>
<evidence type="ECO:0000256" key="1">
    <source>
        <dbReference type="SAM" id="Coils"/>
    </source>
</evidence>
<name>A0A1J8QWX0_9AGAM</name>
<feature type="coiled-coil region" evidence="1">
    <location>
        <begin position="744"/>
        <end position="826"/>
    </location>
</feature>
<keyword evidence="1" id="KW-0175">Coiled coil</keyword>
<dbReference type="EMBL" id="LVVM01002679">
    <property type="protein sequence ID" value="OJA16140.1"/>
    <property type="molecule type" value="Genomic_DNA"/>
</dbReference>
<feature type="compositionally biased region" description="Low complexity" evidence="2">
    <location>
        <begin position="215"/>
        <end position="229"/>
    </location>
</feature>
<reference evidence="3 4" key="1">
    <citation type="submission" date="2016-03" db="EMBL/GenBank/DDBJ databases">
        <title>Comparative genomics of the ectomycorrhizal sister species Rhizopogon vinicolor and Rhizopogon vesiculosus (Basidiomycota: Boletales) reveals a divergence of the mating type B locus.</title>
        <authorList>
            <person name="Mujic A.B."/>
            <person name="Kuo A."/>
            <person name="Tritt A."/>
            <person name="Lipzen A."/>
            <person name="Chen C."/>
            <person name="Johnson J."/>
            <person name="Sharma A."/>
            <person name="Barry K."/>
            <person name="Grigoriev I.V."/>
            <person name="Spatafora J.W."/>
        </authorList>
    </citation>
    <scope>NUCLEOTIDE SEQUENCE [LARGE SCALE GENOMIC DNA]</scope>
    <source>
        <strain evidence="3 4">AM-OR11-056</strain>
    </source>
</reference>
<proteinExistence type="predicted"/>